<feature type="compositionally biased region" description="Polar residues" evidence="2">
    <location>
        <begin position="49"/>
        <end position="59"/>
    </location>
</feature>
<comment type="caution">
    <text evidence="3">The sequence shown here is derived from an EMBL/GenBank/DDBJ whole genome shotgun (WGS) entry which is preliminary data.</text>
</comment>
<evidence type="ECO:0000256" key="1">
    <source>
        <dbReference type="SAM" id="Coils"/>
    </source>
</evidence>
<accession>A0A9W9MKU9</accession>
<name>A0A9W9MKU9_9EURO</name>
<feature type="compositionally biased region" description="Basic and acidic residues" evidence="2">
    <location>
        <begin position="14"/>
        <end position="23"/>
    </location>
</feature>
<feature type="coiled-coil region" evidence="1">
    <location>
        <begin position="102"/>
        <end position="143"/>
    </location>
</feature>
<gene>
    <name evidence="3" type="ORF">N7449_005129</name>
</gene>
<dbReference type="OrthoDB" id="5213630at2759"/>
<reference evidence="3" key="1">
    <citation type="submission" date="2022-11" db="EMBL/GenBank/DDBJ databases">
        <authorList>
            <person name="Petersen C."/>
        </authorList>
    </citation>
    <scope>NUCLEOTIDE SEQUENCE</scope>
    <source>
        <strain evidence="3">IBT 20477</strain>
    </source>
</reference>
<reference evidence="3" key="2">
    <citation type="journal article" date="2023" name="IMA Fungus">
        <title>Comparative genomic study of the Penicillium genus elucidates a diverse pangenome and 15 lateral gene transfer events.</title>
        <authorList>
            <person name="Petersen C."/>
            <person name="Sorensen T."/>
            <person name="Nielsen M.R."/>
            <person name="Sondergaard T.E."/>
            <person name="Sorensen J.L."/>
            <person name="Fitzpatrick D.A."/>
            <person name="Frisvad J.C."/>
            <person name="Nielsen K.L."/>
        </authorList>
    </citation>
    <scope>NUCLEOTIDE SEQUENCE</scope>
    <source>
        <strain evidence="3">IBT 20477</strain>
    </source>
</reference>
<evidence type="ECO:0000313" key="4">
    <source>
        <dbReference type="Proteomes" id="UP001150942"/>
    </source>
</evidence>
<dbReference type="EMBL" id="JAPQKQ010000003">
    <property type="protein sequence ID" value="KAJ5203050.1"/>
    <property type="molecule type" value="Genomic_DNA"/>
</dbReference>
<feature type="region of interest" description="Disordered" evidence="2">
    <location>
        <begin position="1"/>
        <end position="65"/>
    </location>
</feature>
<evidence type="ECO:0000256" key="2">
    <source>
        <dbReference type="SAM" id="MobiDB-lite"/>
    </source>
</evidence>
<feature type="region of interest" description="Disordered" evidence="2">
    <location>
        <begin position="373"/>
        <end position="400"/>
    </location>
</feature>
<protein>
    <submittedName>
        <fullName evidence="3">Uncharacterized protein</fullName>
    </submittedName>
</protein>
<organism evidence="3 4">
    <name type="scientific">Penicillium cf. viridicatum</name>
    <dbReference type="NCBI Taxonomy" id="2972119"/>
    <lineage>
        <taxon>Eukaryota</taxon>
        <taxon>Fungi</taxon>
        <taxon>Dikarya</taxon>
        <taxon>Ascomycota</taxon>
        <taxon>Pezizomycotina</taxon>
        <taxon>Eurotiomycetes</taxon>
        <taxon>Eurotiomycetidae</taxon>
        <taxon>Eurotiales</taxon>
        <taxon>Aspergillaceae</taxon>
        <taxon>Penicillium</taxon>
    </lineage>
</organism>
<keyword evidence="4" id="KW-1185">Reference proteome</keyword>
<proteinExistence type="predicted"/>
<dbReference type="AlphaFoldDB" id="A0A9W9MKU9"/>
<evidence type="ECO:0000313" key="3">
    <source>
        <dbReference type="EMBL" id="KAJ5203050.1"/>
    </source>
</evidence>
<sequence>MFSNFPRQRAPAPRNDESSDSERVTISGDYEYAAPSEERDPRRHRSRARVQNTARSNLSHGAETISYEIRSPTPTHSEPLNHVPTHPTIVPMTRLEKAGLDLEVEKSSHDRTRNELDSLKQSLDDKNEELQQVGSDMEKWKRLAVERQKKLKGATHELNQLIISTQVFGKMDDSNFRTNADRLRGDIRNLSWCHLKEAKDLNISDATYKLFKQRLGLPESTILKCLRSSSTLSETVQAFIWETLRVRIFGRFRWVPQSSESMSAMSGFLEQLLTSDSNVIPDAKRRFHTWRATTTNAMVEVVTLNPEKVSNDIDKFSEEQARLTTEELRGLLKSSSHQIVEDELSEIFGDSVALSEMIDTQLACITWSDSKHRAAGRPDLGRVEPQNGRSRPSDDQDSRLLVAPGLVRSGRSSGDKFDVEVVEILPPLFKSIG</sequence>
<dbReference type="Proteomes" id="UP001150942">
    <property type="component" value="Unassembled WGS sequence"/>
</dbReference>
<keyword evidence="1" id="KW-0175">Coiled coil</keyword>